<organism evidence="2 3">
    <name type="scientific">Plantibacter flavus</name>
    <dbReference type="NCBI Taxonomy" id="150123"/>
    <lineage>
        <taxon>Bacteria</taxon>
        <taxon>Bacillati</taxon>
        <taxon>Actinomycetota</taxon>
        <taxon>Actinomycetes</taxon>
        <taxon>Micrococcales</taxon>
        <taxon>Microbacteriaceae</taxon>
        <taxon>Plantibacter</taxon>
    </lineage>
</organism>
<proteinExistence type="predicted"/>
<evidence type="ECO:0000313" key="2">
    <source>
        <dbReference type="EMBL" id="ROR75994.1"/>
    </source>
</evidence>
<reference evidence="2 3" key="1">
    <citation type="submission" date="2018-11" db="EMBL/GenBank/DDBJ databases">
        <title>Sequencing the genomes of 1000 actinobacteria strains.</title>
        <authorList>
            <person name="Klenk H.-P."/>
        </authorList>
    </citation>
    <scope>NUCLEOTIDE SEQUENCE [LARGE SCALE GENOMIC DNA]</scope>
    <source>
        <strain evidence="2 3">DSM 14012</strain>
    </source>
</reference>
<evidence type="ECO:0000313" key="3">
    <source>
        <dbReference type="Proteomes" id="UP000266915"/>
    </source>
</evidence>
<accession>A0A3N2BLS9</accession>
<dbReference type="EMBL" id="RKHL01000002">
    <property type="protein sequence ID" value="ROR75994.1"/>
    <property type="molecule type" value="Genomic_DNA"/>
</dbReference>
<keyword evidence="1" id="KW-0472">Membrane</keyword>
<sequence>MSPCDPDLIACQISTVTEAIGSWNWNSFFATLIATGLGGALGVLGIWLGFRWQRRQQYTLTLDDAVVAILQHLPSQATEIKRAHNAKIDHFVNMASHTSPQEEPPEADHLTMMMLLEVAQVRARRGDQEIMLDALRSYDQIRGSLDSKRQMQALGVLGGALSRWRSDIWTAEEVRASIGRAGQLAMDPNETDNS</sequence>
<gene>
    <name evidence="2" type="ORF">EDD42_3946</name>
</gene>
<keyword evidence="3" id="KW-1185">Reference proteome</keyword>
<keyword evidence="1" id="KW-0812">Transmembrane</keyword>
<comment type="caution">
    <text evidence="2">The sequence shown here is derived from an EMBL/GenBank/DDBJ whole genome shotgun (WGS) entry which is preliminary data.</text>
</comment>
<name>A0A3N2BLS9_9MICO</name>
<evidence type="ECO:0000256" key="1">
    <source>
        <dbReference type="SAM" id="Phobius"/>
    </source>
</evidence>
<feature type="transmembrane region" description="Helical" evidence="1">
    <location>
        <begin position="28"/>
        <end position="50"/>
    </location>
</feature>
<dbReference type="Proteomes" id="UP000266915">
    <property type="component" value="Unassembled WGS sequence"/>
</dbReference>
<dbReference type="AlphaFoldDB" id="A0A3N2BLS9"/>
<protein>
    <submittedName>
        <fullName evidence="2">Uncharacterized protein</fullName>
    </submittedName>
</protein>
<dbReference type="RefSeq" id="WP_085514221.1">
    <property type="nucleotide sequence ID" value="NZ_FXAP01000007.1"/>
</dbReference>
<keyword evidence="1" id="KW-1133">Transmembrane helix</keyword>